<dbReference type="RefSeq" id="XP_018191287.1">
    <property type="nucleotide sequence ID" value="XM_018335847.1"/>
</dbReference>
<evidence type="ECO:0000313" key="5">
    <source>
        <dbReference type="EMBL" id="KZF25732.1"/>
    </source>
</evidence>
<dbReference type="OMA" id="NVHRACQ"/>
<dbReference type="AlphaFoldDB" id="A0A165J4S9"/>
<evidence type="ECO:0000256" key="1">
    <source>
        <dbReference type="ARBA" id="ARBA00022614"/>
    </source>
</evidence>
<keyword evidence="2" id="KW-0677">Repeat</keyword>
<feature type="compositionally biased region" description="Low complexity" evidence="3">
    <location>
        <begin position="422"/>
        <end position="433"/>
    </location>
</feature>
<dbReference type="Gene3D" id="3.80.10.10">
    <property type="entry name" value="Ribonuclease Inhibitor"/>
    <property type="match status" value="1"/>
</dbReference>
<dbReference type="InterPro" id="IPR001611">
    <property type="entry name" value="Leu-rich_rpt"/>
</dbReference>
<accession>A0A165J4S9</accession>
<feature type="compositionally biased region" description="Low complexity" evidence="3">
    <location>
        <begin position="278"/>
        <end position="293"/>
    </location>
</feature>
<dbReference type="PANTHER" id="PTHR48051">
    <property type="match status" value="1"/>
</dbReference>
<feature type="compositionally biased region" description="Basic and acidic residues" evidence="3">
    <location>
        <begin position="22"/>
        <end position="31"/>
    </location>
</feature>
<dbReference type="Proteomes" id="UP000076632">
    <property type="component" value="Unassembled WGS sequence"/>
</dbReference>
<keyword evidence="6" id="KW-1185">Reference proteome</keyword>
<feature type="compositionally biased region" description="Polar residues" evidence="3">
    <location>
        <begin position="32"/>
        <end position="51"/>
    </location>
</feature>
<dbReference type="GeneID" id="28900984"/>
<name>A0A165J4S9_XYLHT</name>
<organism evidence="5 6">
    <name type="scientific">Xylona heveae (strain CBS 132557 / TC161)</name>
    <dbReference type="NCBI Taxonomy" id="1328760"/>
    <lineage>
        <taxon>Eukaryota</taxon>
        <taxon>Fungi</taxon>
        <taxon>Dikarya</taxon>
        <taxon>Ascomycota</taxon>
        <taxon>Pezizomycotina</taxon>
        <taxon>Xylonomycetes</taxon>
        <taxon>Xylonales</taxon>
        <taxon>Xylonaceae</taxon>
        <taxon>Xylona</taxon>
    </lineage>
</organism>
<dbReference type="InterPro" id="IPR003591">
    <property type="entry name" value="Leu-rich_rpt_typical-subtyp"/>
</dbReference>
<dbReference type="EMBL" id="KV407455">
    <property type="protein sequence ID" value="KZF25732.1"/>
    <property type="molecule type" value="Genomic_DNA"/>
</dbReference>
<dbReference type="SMART" id="SM00369">
    <property type="entry name" value="LRR_TYP"/>
    <property type="match status" value="2"/>
</dbReference>
<feature type="region of interest" description="Disordered" evidence="3">
    <location>
        <begin position="408"/>
        <end position="439"/>
    </location>
</feature>
<reference evidence="5 6" key="1">
    <citation type="journal article" date="2016" name="Fungal Biol.">
        <title>The genome of Xylona heveae provides a window into fungal endophytism.</title>
        <authorList>
            <person name="Gazis R."/>
            <person name="Kuo A."/>
            <person name="Riley R."/>
            <person name="LaButti K."/>
            <person name="Lipzen A."/>
            <person name="Lin J."/>
            <person name="Amirebrahimi M."/>
            <person name="Hesse C.N."/>
            <person name="Spatafora J.W."/>
            <person name="Henrissat B."/>
            <person name="Hainaut M."/>
            <person name="Grigoriev I.V."/>
            <person name="Hibbett D.S."/>
        </authorList>
    </citation>
    <scope>NUCLEOTIDE SEQUENCE [LARGE SCALE GENOMIC DNA]</scope>
    <source>
        <strain evidence="5 6">TC161</strain>
    </source>
</reference>
<dbReference type="InterPro" id="IPR032675">
    <property type="entry name" value="LRR_dom_sf"/>
</dbReference>
<dbReference type="InterPro" id="IPR055414">
    <property type="entry name" value="LRR_R13L4/SHOC2-like"/>
</dbReference>
<gene>
    <name evidence="5" type="ORF">L228DRAFT_280952</name>
</gene>
<dbReference type="SUPFAM" id="SSF52058">
    <property type="entry name" value="L domain-like"/>
    <property type="match status" value="1"/>
</dbReference>
<evidence type="ECO:0000313" key="6">
    <source>
        <dbReference type="Proteomes" id="UP000076632"/>
    </source>
</evidence>
<dbReference type="GO" id="GO:0005737">
    <property type="term" value="C:cytoplasm"/>
    <property type="evidence" value="ECO:0007669"/>
    <property type="project" value="TreeGrafter"/>
</dbReference>
<feature type="domain" description="Disease resistance R13L4/SHOC-2-like LRR" evidence="4">
    <location>
        <begin position="154"/>
        <end position="233"/>
    </location>
</feature>
<evidence type="ECO:0000256" key="2">
    <source>
        <dbReference type="ARBA" id="ARBA00022737"/>
    </source>
</evidence>
<dbReference type="Pfam" id="PF23598">
    <property type="entry name" value="LRR_14"/>
    <property type="match status" value="1"/>
</dbReference>
<feature type="region of interest" description="Disordered" evidence="3">
    <location>
        <begin position="277"/>
        <end position="350"/>
    </location>
</feature>
<dbReference type="SMART" id="SM00364">
    <property type="entry name" value="LRR_BAC"/>
    <property type="match status" value="3"/>
</dbReference>
<keyword evidence="1" id="KW-0433">Leucine-rich repeat</keyword>
<feature type="region of interest" description="Disordered" evidence="3">
    <location>
        <begin position="1"/>
        <end position="51"/>
    </location>
</feature>
<dbReference type="InterPro" id="IPR019487">
    <property type="entry name" value="RAM_signalling_pathway_SOG2"/>
</dbReference>
<proteinExistence type="predicted"/>
<dbReference type="InParanoid" id="A0A165J4S9"/>
<evidence type="ECO:0000259" key="4">
    <source>
        <dbReference type="Pfam" id="PF23598"/>
    </source>
</evidence>
<evidence type="ECO:0000256" key="3">
    <source>
        <dbReference type="SAM" id="MobiDB-lite"/>
    </source>
</evidence>
<protein>
    <recommendedName>
        <fullName evidence="4">Disease resistance R13L4/SHOC-2-like LRR domain-containing protein</fullName>
    </recommendedName>
</protein>
<dbReference type="Pfam" id="PF10428">
    <property type="entry name" value="SOG2"/>
    <property type="match status" value="2"/>
</dbReference>
<dbReference type="OrthoDB" id="1394818at2759"/>
<dbReference type="PANTHER" id="PTHR48051:SF46">
    <property type="entry name" value="LEUCINE RICH REPEAT-CONTAINING DOMAIN PROTEIN"/>
    <property type="match status" value="1"/>
</dbReference>
<sequence>MESGPRAIRRPETSPGEAVLESPRDEIDSSRNRAASQPPSNLNASGPYQTVRPITSSQHTMLKLARPTSDEELLVIVREAVEVARREAQVAQVSDTDADNAEVGGRLKPGLTIDLGHKQIEKFTEDVVNVIKDDIERLALPHNQIRQFPSNFAQCSHLRYLNVRYNDLRSFPNTICELASLEILDLSRNSLQEIPDAIGNLTSLKVLSVQKNKLERLPFCLGNITTLQVLKLEGNPLIFPPKSILELEDKRQIPVLDSEKDTLITVQVKRFLRQAAVSGKSGNESGAESSGEGPVEQPRVSKRTGGRFPVKPSISGIDPMTALGLSSKPPPIPERSHHRMQSQQNSVARRPGIAPLALGNERNRSNSESILQANNRMKRMGGIITRKPSDLSTLNEVGTNRLSHYRGLSHGSILRGKDSGDVRSGNSSSSPASPIENERHRNVFINRLSSLPEYKRQSDSPSPLVQAAKSVLYSMFQLHPHISSLLALARDGPSKRSSLERVFYNATTHVGELDREIHKFDNFEEDEEGPPQSSEGVERACLTCIKAYEHVISLLVGNASKIIEQGDQKYIRTLLLLVFGGLVEIRNATSHLRSKISISRRRFVPRRVAAPMFRRGRSATPTRERPAPGTRMRSGTVIQHGSALQPINTQPPLPFKYAGSRSNTLTNGFSFTPRSTDTFPAVPTPTVRSRNNTMLGHGEVIDEERLFEKIYLRLSTGCDSVLNALPAIRLHFLRCSETANAKGASSSVRGSWTDLCDKSMASINVTDQLKHCLSTIKLKDPNIRSQREFWQLCHNWLKAFVDLAFLVKEARSYDLIPNDVLHALRLPQKQLREVGALITQSPWSELGSQSATIPPLQPGMTHSGFLGPSALGVSMSPLGAIAAPTSATSVAPNSSPYVTPLPATPLSAALGPAVQATVPSTPSGTMNSPGFFPGGALYERTESLASSQGRR</sequence>
<dbReference type="InterPro" id="IPR050216">
    <property type="entry name" value="LRR_domain-containing"/>
</dbReference>
<dbReference type="STRING" id="1328760.A0A165J4S9"/>
<dbReference type="PROSITE" id="PS51450">
    <property type="entry name" value="LRR"/>
    <property type="match status" value="1"/>
</dbReference>